<dbReference type="GO" id="GO:0008233">
    <property type="term" value="F:peptidase activity"/>
    <property type="evidence" value="ECO:0007669"/>
    <property type="project" value="UniProtKB-KW"/>
</dbReference>
<feature type="domain" description="CAAX prenyl protease 1 N-terminal" evidence="1">
    <location>
        <begin position="7"/>
        <end position="59"/>
    </location>
</feature>
<protein>
    <submittedName>
        <fullName evidence="2">CAAX prenyl protease 1-like</fullName>
    </submittedName>
</protein>
<gene>
    <name evidence="2" type="ORF">HOLleu_32572</name>
</gene>
<proteinExistence type="predicted"/>
<evidence type="ECO:0000259" key="1">
    <source>
        <dbReference type="Pfam" id="PF16491"/>
    </source>
</evidence>
<organism evidence="2 3">
    <name type="scientific">Holothuria leucospilota</name>
    <name type="common">Black long sea cucumber</name>
    <name type="synonym">Mertensiothuria leucospilota</name>
    <dbReference type="NCBI Taxonomy" id="206669"/>
    <lineage>
        <taxon>Eukaryota</taxon>
        <taxon>Metazoa</taxon>
        <taxon>Echinodermata</taxon>
        <taxon>Eleutherozoa</taxon>
        <taxon>Echinozoa</taxon>
        <taxon>Holothuroidea</taxon>
        <taxon>Aspidochirotacea</taxon>
        <taxon>Aspidochirotida</taxon>
        <taxon>Holothuriidae</taxon>
        <taxon>Holothuria</taxon>
    </lineage>
</organism>
<keyword evidence="2" id="KW-0645">Protease</keyword>
<reference evidence="2" key="1">
    <citation type="submission" date="2021-10" db="EMBL/GenBank/DDBJ databases">
        <title>Tropical sea cucumber genome reveals ecological adaptation and Cuvierian tubules defense mechanism.</title>
        <authorList>
            <person name="Chen T."/>
        </authorList>
    </citation>
    <scope>NUCLEOTIDE SEQUENCE</scope>
    <source>
        <strain evidence="2">Nanhai2018</strain>
        <tissue evidence="2">Muscle</tissue>
    </source>
</reference>
<dbReference type="OrthoDB" id="360839at2759"/>
<sequence length="63" mass="7430">MVFFLQKQTYQNTRVVPAPLRDILDQETFDKSRLYQLDKSNFGFWHGVFGQIESTVCFLLLQA</sequence>
<dbReference type="Proteomes" id="UP001152320">
    <property type="component" value="Chromosome 16"/>
</dbReference>
<dbReference type="EMBL" id="JAIZAY010000016">
    <property type="protein sequence ID" value="KAJ8027428.1"/>
    <property type="molecule type" value="Genomic_DNA"/>
</dbReference>
<keyword evidence="3" id="KW-1185">Reference proteome</keyword>
<accession>A0A9Q1BIW2</accession>
<dbReference type="GO" id="GO:0006508">
    <property type="term" value="P:proteolysis"/>
    <property type="evidence" value="ECO:0007669"/>
    <property type="project" value="UniProtKB-KW"/>
</dbReference>
<dbReference type="Pfam" id="PF16491">
    <property type="entry name" value="Peptidase_M48_N"/>
    <property type="match status" value="1"/>
</dbReference>
<dbReference type="AlphaFoldDB" id="A0A9Q1BIW2"/>
<comment type="caution">
    <text evidence="2">The sequence shown here is derived from an EMBL/GenBank/DDBJ whole genome shotgun (WGS) entry which is preliminary data.</text>
</comment>
<name>A0A9Q1BIW2_HOLLE</name>
<dbReference type="PANTHER" id="PTHR10120">
    <property type="entry name" value="CAAX PRENYL PROTEASE 1"/>
    <property type="match status" value="1"/>
</dbReference>
<evidence type="ECO:0000313" key="3">
    <source>
        <dbReference type="Proteomes" id="UP001152320"/>
    </source>
</evidence>
<dbReference type="InterPro" id="IPR032456">
    <property type="entry name" value="Peptidase_M48_N"/>
</dbReference>
<keyword evidence="2" id="KW-0378">Hydrolase</keyword>
<evidence type="ECO:0000313" key="2">
    <source>
        <dbReference type="EMBL" id="KAJ8027428.1"/>
    </source>
</evidence>